<dbReference type="OrthoDB" id="2583436at2759"/>
<keyword evidence="2" id="KW-0472">Membrane</keyword>
<feature type="transmembrane region" description="Helical" evidence="2">
    <location>
        <begin position="213"/>
        <end position="233"/>
    </location>
</feature>
<dbReference type="PANTHER" id="PTHR40465">
    <property type="entry name" value="CHROMOSOME 1, WHOLE GENOME SHOTGUN SEQUENCE"/>
    <property type="match status" value="1"/>
</dbReference>
<feature type="transmembrane region" description="Helical" evidence="2">
    <location>
        <begin position="130"/>
        <end position="152"/>
    </location>
</feature>
<feature type="compositionally biased region" description="Polar residues" evidence="1">
    <location>
        <begin position="281"/>
        <end position="309"/>
    </location>
</feature>
<evidence type="ECO:0000256" key="2">
    <source>
        <dbReference type="SAM" id="Phobius"/>
    </source>
</evidence>
<comment type="caution">
    <text evidence="4">The sequence shown here is derived from an EMBL/GenBank/DDBJ whole genome shotgun (WGS) entry which is preliminary data.</text>
</comment>
<sequence length="356" mass="39162">MSVTPDAEIIAQAMITPNLGLYLGPHLLGLVSNAFWTGVIICQVTHWLPQARYDSLGVRLLVGTAVCATCVTAVFTVAMYMQDFVYHFGEFFQFMTFKLLGVYGLIQPITTVSVQLLFVERAIKVNGNSFVVAVISYILAAGTLAGGFAVFILSRGVTMHEVPIHLEIMFDYWPTACLVAHLFNTFCIIYGLHKARTGSERSDKLLKKLIRGCLEAQIPGTTYALLATIIICRDTSSPLIPYIVVTHAQVYLVGAMAMVNARHTWRRDGVTPQSFAAWQSETGLTTTPPHLTESGPTASESQVSSNRWPSTPPWGLDVEMGLTEDVDAKKREEDTQGAQEKRATLRHLSFMGRGNV</sequence>
<dbReference type="InParanoid" id="A0A1Y1U9L5"/>
<proteinExistence type="predicted"/>
<feature type="transmembrane region" description="Helical" evidence="2">
    <location>
        <begin position="172"/>
        <end position="192"/>
    </location>
</feature>
<dbReference type="GeneID" id="33560464"/>
<dbReference type="RefSeq" id="XP_021868474.1">
    <property type="nucleotide sequence ID" value="XM_022018655.1"/>
</dbReference>
<feature type="transmembrane region" description="Helical" evidence="2">
    <location>
        <begin position="60"/>
        <end position="80"/>
    </location>
</feature>
<name>A0A1Y1U9L5_9TREE</name>
<feature type="transmembrane region" description="Helical" evidence="2">
    <location>
        <begin position="239"/>
        <end position="259"/>
    </location>
</feature>
<protein>
    <recommendedName>
        <fullName evidence="3">DUF6534 domain-containing protein</fullName>
    </recommendedName>
</protein>
<keyword evidence="2" id="KW-0812">Transmembrane</keyword>
<evidence type="ECO:0000256" key="1">
    <source>
        <dbReference type="SAM" id="MobiDB-lite"/>
    </source>
</evidence>
<feature type="transmembrane region" description="Helical" evidence="2">
    <location>
        <begin position="27"/>
        <end position="48"/>
    </location>
</feature>
<feature type="compositionally biased region" description="Basic and acidic residues" evidence="1">
    <location>
        <begin position="326"/>
        <end position="343"/>
    </location>
</feature>
<organism evidence="4 5">
    <name type="scientific">Kockovaella imperatae</name>
    <dbReference type="NCBI Taxonomy" id="4999"/>
    <lineage>
        <taxon>Eukaryota</taxon>
        <taxon>Fungi</taxon>
        <taxon>Dikarya</taxon>
        <taxon>Basidiomycota</taxon>
        <taxon>Agaricomycotina</taxon>
        <taxon>Tremellomycetes</taxon>
        <taxon>Tremellales</taxon>
        <taxon>Cuniculitremaceae</taxon>
        <taxon>Kockovaella</taxon>
    </lineage>
</organism>
<keyword evidence="2" id="KW-1133">Transmembrane helix</keyword>
<evidence type="ECO:0000259" key="3">
    <source>
        <dbReference type="Pfam" id="PF20152"/>
    </source>
</evidence>
<dbReference type="InterPro" id="IPR045339">
    <property type="entry name" value="DUF6534"/>
</dbReference>
<accession>A0A1Y1U9L5</accession>
<dbReference type="Pfam" id="PF20152">
    <property type="entry name" value="DUF6534"/>
    <property type="match status" value="1"/>
</dbReference>
<gene>
    <name evidence="4" type="ORF">BD324DRAFT_653468</name>
</gene>
<keyword evidence="5" id="KW-1185">Reference proteome</keyword>
<dbReference type="EMBL" id="NBSH01000015">
    <property type="protein sequence ID" value="ORX34196.1"/>
    <property type="molecule type" value="Genomic_DNA"/>
</dbReference>
<dbReference type="PANTHER" id="PTHR40465:SF1">
    <property type="entry name" value="DUF6534 DOMAIN-CONTAINING PROTEIN"/>
    <property type="match status" value="1"/>
</dbReference>
<dbReference type="AlphaFoldDB" id="A0A1Y1U9L5"/>
<evidence type="ECO:0000313" key="5">
    <source>
        <dbReference type="Proteomes" id="UP000193218"/>
    </source>
</evidence>
<feature type="region of interest" description="Disordered" evidence="1">
    <location>
        <begin position="281"/>
        <end position="356"/>
    </location>
</feature>
<reference evidence="4 5" key="1">
    <citation type="submission" date="2017-03" db="EMBL/GenBank/DDBJ databases">
        <title>Widespread Adenine N6-methylation of Active Genes in Fungi.</title>
        <authorList>
            <consortium name="DOE Joint Genome Institute"/>
            <person name="Mondo S.J."/>
            <person name="Dannebaum R.O."/>
            <person name="Kuo R.C."/>
            <person name="Louie K.B."/>
            <person name="Bewick A.J."/>
            <person name="Labutti K."/>
            <person name="Haridas S."/>
            <person name="Kuo A."/>
            <person name="Salamov A."/>
            <person name="Ahrendt S.R."/>
            <person name="Lau R."/>
            <person name="Bowen B.P."/>
            <person name="Lipzen A."/>
            <person name="Sullivan W."/>
            <person name="Andreopoulos W.B."/>
            <person name="Clum A."/>
            <person name="Lindquist E."/>
            <person name="Daum C."/>
            <person name="Northen T.R."/>
            <person name="Ramamoorthy G."/>
            <person name="Schmitz R.J."/>
            <person name="Gryganskyi A."/>
            <person name="Culley D."/>
            <person name="Magnuson J."/>
            <person name="James T.Y."/>
            <person name="O'Malley M.A."/>
            <person name="Stajich J.E."/>
            <person name="Spatafora J.W."/>
            <person name="Visel A."/>
            <person name="Grigoriev I.V."/>
        </authorList>
    </citation>
    <scope>NUCLEOTIDE SEQUENCE [LARGE SCALE GENOMIC DNA]</scope>
    <source>
        <strain evidence="4 5">NRRL Y-17943</strain>
    </source>
</reference>
<feature type="transmembrane region" description="Helical" evidence="2">
    <location>
        <begin position="100"/>
        <end position="118"/>
    </location>
</feature>
<dbReference type="STRING" id="4999.A0A1Y1U9L5"/>
<evidence type="ECO:0000313" key="4">
    <source>
        <dbReference type="EMBL" id="ORX34196.1"/>
    </source>
</evidence>
<feature type="domain" description="DUF6534" evidence="3">
    <location>
        <begin position="179"/>
        <end position="263"/>
    </location>
</feature>
<dbReference type="Proteomes" id="UP000193218">
    <property type="component" value="Unassembled WGS sequence"/>
</dbReference>